<keyword evidence="3" id="KW-0574">Periplasm</keyword>
<reference evidence="5" key="1">
    <citation type="journal article" date="2019" name="Int. J. Syst. Evol. Microbiol.">
        <title>The Global Catalogue of Microorganisms (GCM) 10K type strain sequencing project: providing services to taxonomists for standard genome sequencing and annotation.</title>
        <authorList>
            <consortium name="The Broad Institute Genomics Platform"/>
            <consortium name="The Broad Institute Genome Sequencing Center for Infectious Disease"/>
            <person name="Wu L."/>
            <person name="Ma J."/>
        </authorList>
    </citation>
    <scope>NUCLEOTIDE SEQUENCE [LARGE SCALE GENOMIC DNA]</scope>
    <source>
        <strain evidence="5">NBRC 112416</strain>
    </source>
</reference>
<dbReference type="SUPFAM" id="SSF53850">
    <property type="entry name" value="Periplasmic binding protein-like II"/>
    <property type="match status" value="1"/>
</dbReference>
<dbReference type="PANTHER" id="PTHR43649">
    <property type="entry name" value="ARABINOSE-BINDING PROTEIN-RELATED"/>
    <property type="match status" value="1"/>
</dbReference>
<dbReference type="PANTHER" id="PTHR43649:SF12">
    <property type="entry name" value="DIACETYLCHITOBIOSE BINDING PROTEIN DASA"/>
    <property type="match status" value="1"/>
</dbReference>
<evidence type="ECO:0000313" key="4">
    <source>
        <dbReference type="EMBL" id="GLQ55865.1"/>
    </source>
</evidence>
<keyword evidence="5" id="KW-1185">Reference proteome</keyword>
<accession>A0ABQ5W707</accession>
<comment type="similarity">
    <text evidence="2">Belongs to the bacterial solute-binding protein 1 family.</text>
</comment>
<comment type="caution">
    <text evidence="4">The sequence shown here is derived from an EMBL/GenBank/DDBJ whole genome shotgun (WGS) entry which is preliminary data.</text>
</comment>
<name>A0ABQ5W707_9HYPH</name>
<sequence length="427" mass="45333">MSIKNAKFSRRSVLKGAAAGAAGLAAGIYAPAILAQNKFLSIMVLGPDQKATEWMKGALAEFKAETGYDVELRQSDWGSAFQRLLTAAASGTMADVTMMGQVMTPALASRGAFLPIDERLAAWDDTDKFYPAMLQDGTYDGRSYALPVYADVRTAVYRSDMLEQVGVGADALPTSWDEFKALAIKLSKSEGGPLDAPFFSGQDTSVGLMQTFSQMLYQANGSFFDESGKSVLSSEPGMRALEYLVSFFAEGLANPNLVYQGTGPRPMVQGRAAMAYNSANESANAAQNAPEVQQYIVAGQPLSADAGGEPRTIAWINKFGIGANTADPDGAWALLSFIASKEQSAKVAELWGGLPARTDQADAPYLANVDRGFVEATQYAGALPTAPNLLQIQQQVNIAMQAAIRQSGGEAAILADLDRKIDEINAA</sequence>
<dbReference type="NCBIfam" id="TIGR01409">
    <property type="entry name" value="TAT_signal_seq"/>
    <property type="match status" value="1"/>
</dbReference>
<evidence type="ECO:0000256" key="1">
    <source>
        <dbReference type="ARBA" id="ARBA00004418"/>
    </source>
</evidence>
<dbReference type="InterPro" id="IPR006059">
    <property type="entry name" value="SBP"/>
</dbReference>
<evidence type="ECO:0000256" key="3">
    <source>
        <dbReference type="ARBA" id="ARBA00022764"/>
    </source>
</evidence>
<comment type="subcellular location">
    <subcellularLocation>
        <location evidence="1">Periplasm</location>
    </subcellularLocation>
</comment>
<dbReference type="Gene3D" id="3.40.190.10">
    <property type="entry name" value="Periplasmic binding protein-like II"/>
    <property type="match status" value="2"/>
</dbReference>
<dbReference type="PROSITE" id="PS51318">
    <property type="entry name" value="TAT"/>
    <property type="match status" value="1"/>
</dbReference>
<protein>
    <submittedName>
        <fullName evidence="4">ABC transporter substrate-binding protein</fullName>
    </submittedName>
</protein>
<dbReference type="InterPro" id="IPR006311">
    <property type="entry name" value="TAT_signal"/>
</dbReference>
<dbReference type="InterPro" id="IPR050490">
    <property type="entry name" value="Bact_solute-bd_prot1"/>
</dbReference>
<organism evidence="4 5">
    <name type="scientific">Devosia nitrariae</name>
    <dbReference type="NCBI Taxonomy" id="2071872"/>
    <lineage>
        <taxon>Bacteria</taxon>
        <taxon>Pseudomonadati</taxon>
        <taxon>Pseudomonadota</taxon>
        <taxon>Alphaproteobacteria</taxon>
        <taxon>Hyphomicrobiales</taxon>
        <taxon>Devosiaceae</taxon>
        <taxon>Devosia</taxon>
    </lineage>
</organism>
<evidence type="ECO:0000256" key="2">
    <source>
        <dbReference type="ARBA" id="ARBA00008520"/>
    </source>
</evidence>
<evidence type="ECO:0000313" key="5">
    <source>
        <dbReference type="Proteomes" id="UP001156691"/>
    </source>
</evidence>
<dbReference type="RefSeq" id="WP_284341282.1">
    <property type="nucleotide sequence ID" value="NZ_BSNS01000014.1"/>
</dbReference>
<dbReference type="Pfam" id="PF01547">
    <property type="entry name" value="SBP_bac_1"/>
    <property type="match status" value="1"/>
</dbReference>
<gene>
    <name evidence="4" type="ORF">GCM10010862_31240</name>
</gene>
<dbReference type="EMBL" id="BSNS01000014">
    <property type="protein sequence ID" value="GLQ55865.1"/>
    <property type="molecule type" value="Genomic_DNA"/>
</dbReference>
<dbReference type="Proteomes" id="UP001156691">
    <property type="component" value="Unassembled WGS sequence"/>
</dbReference>
<proteinExistence type="inferred from homology"/>
<dbReference type="InterPro" id="IPR019546">
    <property type="entry name" value="TAT_signal_bac_arc"/>
</dbReference>